<dbReference type="InterPro" id="IPR052055">
    <property type="entry name" value="Hepadnavirus_pol/RT"/>
</dbReference>
<dbReference type="GO" id="GO:0004519">
    <property type="term" value="F:endonuclease activity"/>
    <property type="evidence" value="ECO:0007669"/>
    <property type="project" value="UniProtKB-KW"/>
</dbReference>
<reference evidence="9" key="1">
    <citation type="submission" date="2022-08" db="UniProtKB">
        <authorList>
            <consortium name="EnsemblMetazoa"/>
        </authorList>
    </citation>
    <scope>IDENTIFICATION</scope>
    <source>
        <strain evidence="9">05x7-T-G4-1.051#20</strain>
    </source>
</reference>
<organism evidence="9 10">
    <name type="scientific">Magallana gigas</name>
    <name type="common">Pacific oyster</name>
    <name type="synonym">Crassostrea gigas</name>
    <dbReference type="NCBI Taxonomy" id="29159"/>
    <lineage>
        <taxon>Eukaryota</taxon>
        <taxon>Metazoa</taxon>
        <taxon>Spiralia</taxon>
        <taxon>Lophotrochozoa</taxon>
        <taxon>Mollusca</taxon>
        <taxon>Bivalvia</taxon>
        <taxon>Autobranchia</taxon>
        <taxon>Pteriomorphia</taxon>
        <taxon>Ostreida</taxon>
        <taxon>Ostreoidea</taxon>
        <taxon>Ostreidae</taxon>
        <taxon>Magallana</taxon>
    </lineage>
</organism>
<keyword evidence="4" id="KW-0255">Endonuclease</keyword>
<dbReference type="Pfam" id="PF00078">
    <property type="entry name" value="RVT_1"/>
    <property type="match status" value="1"/>
</dbReference>
<dbReference type="SUPFAM" id="SSF56672">
    <property type="entry name" value="DNA/RNA polymerases"/>
    <property type="match status" value="1"/>
</dbReference>
<keyword evidence="2" id="KW-0548">Nucleotidyltransferase</keyword>
<evidence type="ECO:0000256" key="4">
    <source>
        <dbReference type="ARBA" id="ARBA00022759"/>
    </source>
</evidence>
<dbReference type="InterPro" id="IPR000477">
    <property type="entry name" value="RT_dom"/>
</dbReference>
<proteinExistence type="predicted"/>
<keyword evidence="1" id="KW-0808">Transferase</keyword>
<keyword evidence="5" id="KW-0378">Hydrolase</keyword>
<dbReference type="PANTHER" id="PTHR33050">
    <property type="entry name" value="REVERSE TRANSCRIPTASE DOMAIN-CONTAINING PROTEIN"/>
    <property type="match status" value="1"/>
</dbReference>
<keyword evidence="3" id="KW-0540">Nuclease</keyword>
<evidence type="ECO:0000256" key="3">
    <source>
        <dbReference type="ARBA" id="ARBA00022722"/>
    </source>
</evidence>
<dbReference type="Proteomes" id="UP000005408">
    <property type="component" value="Unassembled WGS sequence"/>
</dbReference>
<keyword evidence="7" id="KW-0732">Signal</keyword>
<evidence type="ECO:0000313" key="10">
    <source>
        <dbReference type="Proteomes" id="UP000005408"/>
    </source>
</evidence>
<dbReference type="Gene3D" id="3.10.10.10">
    <property type="entry name" value="HIV Type 1 Reverse Transcriptase, subunit A, domain 1"/>
    <property type="match status" value="1"/>
</dbReference>
<dbReference type="GO" id="GO:0016787">
    <property type="term" value="F:hydrolase activity"/>
    <property type="evidence" value="ECO:0007669"/>
    <property type="project" value="UniProtKB-KW"/>
</dbReference>
<dbReference type="Gene3D" id="3.30.420.10">
    <property type="entry name" value="Ribonuclease H-like superfamily/Ribonuclease H"/>
    <property type="match status" value="1"/>
</dbReference>
<dbReference type="InterPro" id="IPR043128">
    <property type="entry name" value="Rev_trsase/Diguanyl_cyclase"/>
</dbReference>
<keyword evidence="10" id="KW-1185">Reference proteome</keyword>
<evidence type="ECO:0000256" key="7">
    <source>
        <dbReference type="SAM" id="SignalP"/>
    </source>
</evidence>
<feature type="chain" id="PRO_5036444200" description="Reverse transcriptase domain-containing protein" evidence="7">
    <location>
        <begin position="21"/>
        <end position="728"/>
    </location>
</feature>
<dbReference type="GO" id="GO:0003676">
    <property type="term" value="F:nucleic acid binding"/>
    <property type="evidence" value="ECO:0007669"/>
    <property type="project" value="InterPro"/>
</dbReference>
<dbReference type="CDD" id="cd03714">
    <property type="entry name" value="RT_DIRS1"/>
    <property type="match status" value="1"/>
</dbReference>
<dbReference type="PANTHER" id="PTHR33050:SF7">
    <property type="entry name" value="RIBONUCLEASE H"/>
    <property type="match status" value="1"/>
</dbReference>
<dbReference type="InterPro" id="IPR041373">
    <property type="entry name" value="RT_RNaseH"/>
</dbReference>
<dbReference type="EnsemblMetazoa" id="G17304.4">
    <property type="protein sequence ID" value="G17304.4:cds"/>
    <property type="gene ID" value="G17304"/>
</dbReference>
<evidence type="ECO:0000256" key="6">
    <source>
        <dbReference type="ARBA" id="ARBA00022918"/>
    </source>
</evidence>
<dbReference type="Gene3D" id="3.30.70.270">
    <property type="match status" value="1"/>
</dbReference>
<dbReference type="Pfam" id="PF17917">
    <property type="entry name" value="RT_RNaseH"/>
    <property type="match status" value="1"/>
</dbReference>
<evidence type="ECO:0000256" key="5">
    <source>
        <dbReference type="ARBA" id="ARBA00022801"/>
    </source>
</evidence>
<dbReference type="PROSITE" id="PS50878">
    <property type="entry name" value="RT_POL"/>
    <property type="match status" value="1"/>
</dbReference>
<keyword evidence="6" id="KW-0695">RNA-directed DNA polymerase</keyword>
<accession>A0A8W8J9K9</accession>
<feature type="signal peptide" evidence="7">
    <location>
        <begin position="1"/>
        <end position="20"/>
    </location>
</feature>
<evidence type="ECO:0000256" key="2">
    <source>
        <dbReference type="ARBA" id="ARBA00022695"/>
    </source>
</evidence>
<feature type="domain" description="Reverse transcriptase" evidence="8">
    <location>
        <begin position="291"/>
        <end position="473"/>
    </location>
</feature>
<sequence>MKFVWLWTVLWNILPLSLTAQKYITINVNDIDGLAITCSIINSDQLAEKHLIQLQRKKNNMFETVISINRIGILWKDEVFKKRATANGSLEEGELRLFIDKVQCFTDFTEYRCYMEGILNPTSTQKNLPEINDTVTWSYSDTCTCIGHLGTERTAVIFCKKGKVSCRKESKDYYRKRTKFQFKRFLQRSNSWLCTRSFGVSLPKVILTDQLETRLELQKSAKVGCRIISYHREWMEITSDDWILKIVQEGLKLVFIKHPPNTGVRITNVQDVVQRQCILEEIESLLEKHAIEIVPKTQEGQGFYSTFFVVPKRDEGYRPILNLKPLNIFLQNQHFKMESLRSIIQALNVGDYVASIDLKDAYLHVAIYPEDRKYLRFCIDNIHYQFRSMPFGLATAPIVFTKLMGAIGAHLRSQQISIYMYLDDWLLKNADRMTLVHQLRRTLFLLMDLGLVINQSKSILQPTQQITYLGALFNLQQGMVYPSLDRFLSLRGAISTMVMESFIPARTFLRVLGLMAACIDLVPLARLKMRPIQFCLLSQWRPHVDELDHLIQMDSFLIPHLLWWIERGNVLAGTSILSFRADLTLWTDASTYGWGAHLEDRNVSGKWTVIEQSSHINLLELSAVENALHHFRDNVKHRQVLLRTDNSTVVSYINRQGGTKSAALCVMTWRILHWCHLLGIQLKAAHISGKKNVIADQLSRGRQIPKMTEWSLNQEIVQQIFRVFPLQT</sequence>
<evidence type="ECO:0000313" key="9">
    <source>
        <dbReference type="EnsemblMetazoa" id="G17304.4:cds"/>
    </source>
</evidence>
<dbReference type="AlphaFoldDB" id="A0A8W8J9K9"/>
<dbReference type="InterPro" id="IPR043502">
    <property type="entry name" value="DNA/RNA_pol_sf"/>
</dbReference>
<protein>
    <recommendedName>
        <fullName evidence="8">Reverse transcriptase domain-containing protein</fullName>
    </recommendedName>
</protein>
<evidence type="ECO:0000259" key="8">
    <source>
        <dbReference type="PROSITE" id="PS50878"/>
    </source>
</evidence>
<name>A0A8W8J9K9_MAGGI</name>
<dbReference type="CDD" id="cd09275">
    <property type="entry name" value="RNase_HI_RT_DIRS1"/>
    <property type="match status" value="1"/>
</dbReference>
<evidence type="ECO:0000256" key="1">
    <source>
        <dbReference type="ARBA" id="ARBA00022679"/>
    </source>
</evidence>
<dbReference type="GO" id="GO:0003964">
    <property type="term" value="F:RNA-directed DNA polymerase activity"/>
    <property type="evidence" value="ECO:0007669"/>
    <property type="project" value="UniProtKB-KW"/>
</dbReference>
<dbReference type="InterPro" id="IPR036397">
    <property type="entry name" value="RNaseH_sf"/>
</dbReference>